<comment type="caution">
    <text evidence="3">The sequence shown here is derived from an EMBL/GenBank/DDBJ whole genome shotgun (WGS) entry which is preliminary data.</text>
</comment>
<feature type="non-terminal residue" evidence="3">
    <location>
        <position position="176"/>
    </location>
</feature>
<reference evidence="3" key="1">
    <citation type="submission" date="2019-11" db="EMBL/GenBank/DDBJ databases">
        <title>Characterization of Clostridium perfringens isolates from swine manure treated agricultural soils.</title>
        <authorList>
            <person name="Wushke S.T."/>
        </authorList>
    </citation>
    <scope>NUCLEOTIDE SEQUENCE</scope>
    <source>
        <strain evidence="3">X62</strain>
    </source>
</reference>
<feature type="domain" description="G5" evidence="2">
    <location>
        <begin position="95"/>
        <end position="175"/>
    </location>
</feature>
<evidence type="ECO:0000259" key="2">
    <source>
        <dbReference type="PROSITE" id="PS51109"/>
    </source>
</evidence>
<gene>
    <name evidence="3" type="ORF">GNF83_17800</name>
</gene>
<dbReference type="PROSITE" id="PS51109">
    <property type="entry name" value="G5"/>
    <property type="match status" value="1"/>
</dbReference>
<evidence type="ECO:0000313" key="4">
    <source>
        <dbReference type="Proteomes" id="UP001288944"/>
    </source>
</evidence>
<accession>A0AAW9K842</accession>
<sequence length="176" mass="19349">LNTNGVEIGPKDKVQPALNSKVSEGDTIAIKRVVSVELTVGDKQLKIDTAEDTIKEMLDAEKEELKNQGVEFNEGIDEISPTLNSEISDELKINLVKVEVKNELAKESIGFDVVIESDSSLDSGLEQVRQDGTSGEKEVNYEIVYKNGKEFSREIKSSKVVAEPVNKIVVQGTRKT</sequence>
<proteinExistence type="predicted"/>
<dbReference type="Pfam" id="PF07501">
    <property type="entry name" value="G5"/>
    <property type="match status" value="1"/>
</dbReference>
<dbReference type="SMART" id="SM01208">
    <property type="entry name" value="G5"/>
    <property type="match status" value="1"/>
</dbReference>
<evidence type="ECO:0000313" key="3">
    <source>
        <dbReference type="EMBL" id="MDZ7543000.1"/>
    </source>
</evidence>
<evidence type="ECO:0000256" key="1">
    <source>
        <dbReference type="ARBA" id="ARBA00022729"/>
    </source>
</evidence>
<protein>
    <recommendedName>
        <fullName evidence="2">G5 domain-containing protein</fullName>
    </recommendedName>
</protein>
<dbReference type="InterPro" id="IPR011098">
    <property type="entry name" value="G5_dom"/>
</dbReference>
<keyword evidence="1" id="KW-0732">Signal</keyword>
<organism evidence="3 4">
    <name type="scientific">Clostridium perfringens</name>
    <dbReference type="NCBI Taxonomy" id="1502"/>
    <lineage>
        <taxon>Bacteria</taxon>
        <taxon>Bacillati</taxon>
        <taxon>Bacillota</taxon>
        <taxon>Clostridia</taxon>
        <taxon>Eubacteriales</taxon>
        <taxon>Clostridiaceae</taxon>
        <taxon>Clostridium</taxon>
    </lineage>
</organism>
<dbReference type="InterPro" id="IPR007137">
    <property type="entry name" value="DUF348"/>
</dbReference>
<dbReference type="AlphaFoldDB" id="A0AAW9K842"/>
<name>A0AAW9K842_CLOPF</name>
<dbReference type="Proteomes" id="UP001288944">
    <property type="component" value="Unassembled WGS sequence"/>
</dbReference>
<feature type="non-terminal residue" evidence="3">
    <location>
        <position position="1"/>
    </location>
</feature>
<dbReference type="Gene3D" id="2.20.230.10">
    <property type="entry name" value="Resuscitation-promoting factor rpfb"/>
    <property type="match status" value="1"/>
</dbReference>
<dbReference type="EMBL" id="WNUR01000700">
    <property type="protein sequence ID" value="MDZ7543000.1"/>
    <property type="molecule type" value="Genomic_DNA"/>
</dbReference>
<dbReference type="Pfam" id="PF03990">
    <property type="entry name" value="DUF348"/>
    <property type="match status" value="2"/>
</dbReference>